<dbReference type="PANTHER" id="PTHR43557:SF2">
    <property type="entry name" value="RIESKE DOMAIN-CONTAINING PROTEIN-RELATED"/>
    <property type="match status" value="1"/>
</dbReference>
<gene>
    <name evidence="7" type="ORF">G6N73_32675</name>
</gene>
<keyword evidence="3" id="KW-0274">FAD</keyword>
<dbReference type="InterPro" id="IPR036188">
    <property type="entry name" value="FAD/NAD-bd_sf"/>
</dbReference>
<dbReference type="Proteomes" id="UP001642900">
    <property type="component" value="Unassembled WGS sequence"/>
</dbReference>
<dbReference type="SUPFAM" id="SSF51905">
    <property type="entry name" value="FAD/NAD(P)-binding domain"/>
    <property type="match status" value="2"/>
</dbReference>
<dbReference type="InterPro" id="IPR016156">
    <property type="entry name" value="FAD/NAD-linked_Rdtase_dimer_sf"/>
</dbReference>
<dbReference type="PRINTS" id="PR00411">
    <property type="entry name" value="PNDRDTASEI"/>
</dbReference>
<dbReference type="GO" id="GO:0005737">
    <property type="term" value="C:cytoplasm"/>
    <property type="evidence" value="ECO:0007669"/>
    <property type="project" value="TreeGrafter"/>
</dbReference>
<evidence type="ECO:0000259" key="5">
    <source>
        <dbReference type="Pfam" id="PF07992"/>
    </source>
</evidence>
<dbReference type="Pfam" id="PF07992">
    <property type="entry name" value="Pyr_redox_2"/>
    <property type="match status" value="1"/>
</dbReference>
<evidence type="ECO:0000259" key="6">
    <source>
        <dbReference type="Pfam" id="PF14759"/>
    </source>
</evidence>
<evidence type="ECO:0000256" key="3">
    <source>
        <dbReference type="ARBA" id="ARBA00022827"/>
    </source>
</evidence>
<keyword evidence="2" id="KW-0285">Flavoprotein</keyword>
<evidence type="ECO:0000256" key="2">
    <source>
        <dbReference type="ARBA" id="ARBA00022630"/>
    </source>
</evidence>
<dbReference type="Gene3D" id="3.50.50.60">
    <property type="entry name" value="FAD/NAD(P)-binding domain"/>
    <property type="match status" value="2"/>
</dbReference>
<dbReference type="Pfam" id="PF14759">
    <property type="entry name" value="Reductase_C"/>
    <property type="match status" value="1"/>
</dbReference>
<name>A0A6G4WNP3_9HYPH</name>
<dbReference type="InterPro" id="IPR023753">
    <property type="entry name" value="FAD/NAD-binding_dom"/>
</dbReference>
<organism evidence="7 8">
    <name type="scientific">Allomesorhizobium camelthorni</name>
    <dbReference type="NCBI Taxonomy" id="475069"/>
    <lineage>
        <taxon>Bacteria</taxon>
        <taxon>Pseudomonadati</taxon>
        <taxon>Pseudomonadota</taxon>
        <taxon>Alphaproteobacteria</taxon>
        <taxon>Hyphomicrobiales</taxon>
        <taxon>Phyllobacteriaceae</taxon>
        <taxon>Allomesorhizobium</taxon>
    </lineage>
</organism>
<keyword evidence="8" id="KW-1185">Reference proteome</keyword>
<proteinExistence type="predicted"/>
<keyword evidence="4" id="KW-0560">Oxidoreductase</keyword>
<dbReference type="Gene3D" id="3.30.390.30">
    <property type="match status" value="1"/>
</dbReference>
<feature type="domain" description="Reductase C-terminal" evidence="6">
    <location>
        <begin position="327"/>
        <end position="410"/>
    </location>
</feature>
<accession>A0A6G4WNP3</accession>
<dbReference type="EMBL" id="JAAKZF010000124">
    <property type="protein sequence ID" value="NGO55720.1"/>
    <property type="molecule type" value="Genomic_DNA"/>
</dbReference>
<dbReference type="PRINTS" id="PR00368">
    <property type="entry name" value="FADPNR"/>
</dbReference>
<dbReference type="InterPro" id="IPR028202">
    <property type="entry name" value="Reductase_C"/>
</dbReference>
<protein>
    <submittedName>
        <fullName evidence="7">FAD-dependent oxidoreductase</fullName>
    </submittedName>
</protein>
<dbReference type="AlphaFoldDB" id="A0A6G4WNP3"/>
<dbReference type="PANTHER" id="PTHR43557">
    <property type="entry name" value="APOPTOSIS-INDUCING FACTOR 1"/>
    <property type="match status" value="1"/>
</dbReference>
<comment type="cofactor">
    <cofactor evidence="1">
        <name>FAD</name>
        <dbReference type="ChEBI" id="CHEBI:57692"/>
    </cofactor>
</comment>
<feature type="domain" description="FAD/NAD(P)-binding" evidence="5">
    <location>
        <begin position="12"/>
        <end position="308"/>
    </location>
</feature>
<dbReference type="InterPro" id="IPR050446">
    <property type="entry name" value="FAD-oxidoreductase/Apoptosis"/>
</dbReference>
<evidence type="ECO:0000256" key="4">
    <source>
        <dbReference type="ARBA" id="ARBA00023002"/>
    </source>
</evidence>
<evidence type="ECO:0000256" key="1">
    <source>
        <dbReference type="ARBA" id="ARBA00001974"/>
    </source>
</evidence>
<reference evidence="7 8" key="1">
    <citation type="submission" date="2020-02" db="EMBL/GenBank/DDBJ databases">
        <title>Genome sequence of strain CCNWXJ40-4.</title>
        <authorList>
            <person name="Gao J."/>
            <person name="Sun J."/>
        </authorList>
    </citation>
    <scope>NUCLEOTIDE SEQUENCE [LARGE SCALE GENOMIC DNA]</scope>
    <source>
        <strain evidence="7 8">CCNWXJ 40-4</strain>
    </source>
</reference>
<evidence type="ECO:0000313" key="8">
    <source>
        <dbReference type="Proteomes" id="UP001642900"/>
    </source>
</evidence>
<dbReference type="RefSeq" id="WP_165034065.1">
    <property type="nucleotide sequence ID" value="NZ_JAAKZF010000124.1"/>
</dbReference>
<dbReference type="GO" id="GO:0016651">
    <property type="term" value="F:oxidoreductase activity, acting on NAD(P)H"/>
    <property type="evidence" value="ECO:0007669"/>
    <property type="project" value="TreeGrafter"/>
</dbReference>
<comment type="caution">
    <text evidence="7">The sequence shown here is derived from an EMBL/GenBank/DDBJ whole genome shotgun (WGS) entry which is preliminary data.</text>
</comment>
<sequence length="412" mass="44894">MTNETIDKNGPVVVVGAGQAGFSVCANLRDFGHIGPITLVGNEPQPPYQRPPLSKGYLLGEITEERLFLRPLAFYEQRAIHLRLGVQVEEIDRQRRNVLLSDRSVLPYSHLVLATGSRPRVLNREQGGDLEGVYYVRSIADAKKMAPEFKAGRHVLVVGGGYIGLEAAAVSSKLGLRVTLIESAPRILQRVASVQTASFFQQLHRSHDVEICEGVELAMLTGRDGRVTQAHMKDGRAFDVDFVVVGIGIHPNVELAQAAGLEIDNGIKVDAQCRASDPTILAAGDCASFPWKGRRIRLESVGNGIDQGEAVARTIMLAAEGYTAKPWFWSDQFDIKLQIVGLAAGHDSAVMRKISENALSIWHYRGDELLAVDAINQPTVFMISKRLIEAGKSPGPNIVTDLGIDLKSLLHS</sequence>
<evidence type="ECO:0000313" key="7">
    <source>
        <dbReference type="EMBL" id="NGO55720.1"/>
    </source>
</evidence>
<dbReference type="SUPFAM" id="SSF55424">
    <property type="entry name" value="FAD/NAD-linked reductases, dimerisation (C-terminal) domain"/>
    <property type="match status" value="1"/>
</dbReference>